<dbReference type="PROSITE" id="PS00178">
    <property type="entry name" value="AA_TRNA_LIGASE_I"/>
    <property type="match status" value="1"/>
</dbReference>
<dbReference type="Gene3D" id="2.20.28.20">
    <property type="entry name" value="Methionyl-tRNA synthetase, Zn-domain"/>
    <property type="match status" value="1"/>
</dbReference>
<keyword evidence="6 9" id="KW-0648">Protein biosynthesis</keyword>
<dbReference type="OrthoDB" id="9810191at2"/>
<evidence type="ECO:0000256" key="8">
    <source>
        <dbReference type="ARBA" id="ARBA00047364"/>
    </source>
</evidence>
<comment type="catalytic activity">
    <reaction evidence="8">
        <text>tRNA(Met) + L-methionine + ATP = L-methionyl-tRNA(Met) + AMP + diphosphate</text>
        <dbReference type="Rhea" id="RHEA:13481"/>
        <dbReference type="Rhea" id="RHEA-COMP:9667"/>
        <dbReference type="Rhea" id="RHEA-COMP:9698"/>
        <dbReference type="ChEBI" id="CHEBI:30616"/>
        <dbReference type="ChEBI" id="CHEBI:33019"/>
        <dbReference type="ChEBI" id="CHEBI:57844"/>
        <dbReference type="ChEBI" id="CHEBI:78442"/>
        <dbReference type="ChEBI" id="CHEBI:78530"/>
        <dbReference type="ChEBI" id="CHEBI:456215"/>
        <dbReference type="EC" id="6.1.1.10"/>
    </reaction>
</comment>
<dbReference type="AlphaFoldDB" id="A0A7L4ZHD3"/>
<dbReference type="InterPro" id="IPR014729">
    <property type="entry name" value="Rossmann-like_a/b/a_fold"/>
</dbReference>
<dbReference type="InterPro" id="IPR029038">
    <property type="entry name" value="MetRS_Zn"/>
</dbReference>
<proteinExistence type="inferred from homology"/>
<comment type="similarity">
    <text evidence="1">Belongs to the class-I aminoacyl-tRNA synthetase family. MetG type 1 subfamily.</text>
</comment>
<evidence type="ECO:0000256" key="6">
    <source>
        <dbReference type="ARBA" id="ARBA00022917"/>
    </source>
</evidence>
<keyword evidence="4 9" id="KW-0547">Nucleotide-binding</keyword>
<reference evidence="11 12" key="1">
    <citation type="journal article" date="2013" name="Int. J. Syst. Evol. Microbiol.">
        <title>Kordia antarctica sp. nov., isolated from Antarctic seawater.</title>
        <authorList>
            <person name="Baek K."/>
            <person name="Choi A."/>
            <person name="Kang I."/>
            <person name="Lee K."/>
            <person name="Cho J.C."/>
        </authorList>
    </citation>
    <scope>NUCLEOTIDE SEQUENCE [LARGE SCALE GENOMIC DNA]</scope>
    <source>
        <strain evidence="11 12">IMCC3317</strain>
    </source>
</reference>
<feature type="domain" description="Methionyl/Leucyl tRNA synthetase" evidence="10">
    <location>
        <begin position="19"/>
        <end position="402"/>
    </location>
</feature>
<dbReference type="RefSeq" id="WP_160128679.1">
    <property type="nucleotide sequence ID" value="NZ_CP019288.1"/>
</dbReference>
<dbReference type="SUPFAM" id="SSF52374">
    <property type="entry name" value="Nucleotidylyl transferase"/>
    <property type="match status" value="1"/>
</dbReference>
<evidence type="ECO:0000256" key="5">
    <source>
        <dbReference type="ARBA" id="ARBA00022840"/>
    </source>
</evidence>
<sequence length="541" mass="62181">MEKLKQLIDETSEWLLIPAIPTPNGRIHLGHIAGPFLKLDIIARAQRRLNSKASVFCGSDVYESHILKKAEETGKTPEEICNTFHSLGKADLEALNIKFACYFNPLSKELNADYHKFHKAYLDKLVKTGKTFERNGKYLYSPGSDKFILGCWLSGECPNCNQPSGSYQCEKCGTQYQPEELINPYSNNGESDIEIIETPSLFLNISDVMDRVESKWEEMKVPEHFRKICRSFFQDQKGVIRLTNPDKWGVTYPVKGSDYTQVVFTYSSLYIYSLFIGEVYKKYFSKDNKNAFHKNSNLKIAISFGIDNTIPHIMSALALALTVSEYKSFDYFMPNYFFHLEKDKFSTSRGHVIWGADIINKTSVSADALRFYLIQECPEETATAFSINEFIQINNQLLCTELQKKVHDIWETIDNSHIPIINSTIEDQLFIAIKNQTKCMTPPTQKIRNGTIFLIEWLNYQDKIDQEQLVWWIKGLALLASPIMPEFASSIWNCLGNEGIPSLQEFYNQKPFVKSKLPVWFCKVREIDLLTILPNSLILNK</sequence>
<evidence type="ECO:0000256" key="1">
    <source>
        <dbReference type="ARBA" id="ARBA00008258"/>
    </source>
</evidence>
<dbReference type="EMBL" id="CP019288">
    <property type="protein sequence ID" value="QHI35950.1"/>
    <property type="molecule type" value="Genomic_DNA"/>
</dbReference>
<organism evidence="11 12">
    <name type="scientific">Kordia antarctica</name>
    <dbReference type="NCBI Taxonomy" id="1218801"/>
    <lineage>
        <taxon>Bacteria</taxon>
        <taxon>Pseudomonadati</taxon>
        <taxon>Bacteroidota</taxon>
        <taxon>Flavobacteriia</taxon>
        <taxon>Flavobacteriales</taxon>
        <taxon>Flavobacteriaceae</taxon>
        <taxon>Kordia</taxon>
    </lineage>
</organism>
<dbReference type="EC" id="6.1.1.10" evidence="11"/>
<evidence type="ECO:0000256" key="7">
    <source>
        <dbReference type="ARBA" id="ARBA00023146"/>
    </source>
</evidence>
<dbReference type="Pfam" id="PF09334">
    <property type="entry name" value="tRNA-synt_1g"/>
    <property type="match status" value="1"/>
</dbReference>
<dbReference type="PANTHER" id="PTHR45765">
    <property type="entry name" value="METHIONINE--TRNA LIGASE"/>
    <property type="match status" value="1"/>
</dbReference>
<dbReference type="InterPro" id="IPR001412">
    <property type="entry name" value="aa-tRNA-synth_I_CS"/>
</dbReference>
<keyword evidence="7 9" id="KW-0030">Aminoacyl-tRNA synthetase</keyword>
<dbReference type="InterPro" id="IPR009080">
    <property type="entry name" value="tRNAsynth_Ia_anticodon-bd"/>
</dbReference>
<dbReference type="Proteomes" id="UP000464657">
    <property type="component" value="Chromosome"/>
</dbReference>
<evidence type="ECO:0000259" key="10">
    <source>
        <dbReference type="Pfam" id="PF09334"/>
    </source>
</evidence>
<keyword evidence="3 9" id="KW-0436">Ligase</keyword>
<name>A0A7L4ZHD3_9FLAO</name>
<evidence type="ECO:0000256" key="4">
    <source>
        <dbReference type="ARBA" id="ARBA00022741"/>
    </source>
</evidence>
<dbReference type="GO" id="GO:0005829">
    <property type="term" value="C:cytosol"/>
    <property type="evidence" value="ECO:0007669"/>
    <property type="project" value="TreeGrafter"/>
</dbReference>
<protein>
    <submittedName>
        <fullName evidence="11">Methionine--tRNA ligase</fullName>
        <ecNumber evidence="11">6.1.1.10</ecNumber>
    </submittedName>
</protein>
<dbReference type="SUPFAM" id="SSF57770">
    <property type="entry name" value="Methionyl-tRNA synthetase (MetRS), Zn-domain"/>
    <property type="match status" value="1"/>
</dbReference>
<dbReference type="Gene3D" id="3.40.50.620">
    <property type="entry name" value="HUPs"/>
    <property type="match status" value="1"/>
</dbReference>
<accession>A0A7L4ZHD3</accession>
<evidence type="ECO:0000313" key="11">
    <source>
        <dbReference type="EMBL" id="QHI35950.1"/>
    </source>
</evidence>
<keyword evidence="2" id="KW-0963">Cytoplasm</keyword>
<keyword evidence="5 9" id="KW-0067">ATP-binding</keyword>
<evidence type="ECO:0000256" key="3">
    <source>
        <dbReference type="ARBA" id="ARBA00022598"/>
    </source>
</evidence>
<dbReference type="SUPFAM" id="SSF47323">
    <property type="entry name" value="Anticodon-binding domain of a subclass of class I aminoacyl-tRNA synthetases"/>
    <property type="match status" value="1"/>
</dbReference>
<dbReference type="PANTHER" id="PTHR45765:SF1">
    <property type="entry name" value="METHIONINE--TRNA LIGASE, CYTOPLASMIC"/>
    <property type="match status" value="1"/>
</dbReference>
<dbReference type="GO" id="GO:0004825">
    <property type="term" value="F:methionine-tRNA ligase activity"/>
    <property type="evidence" value="ECO:0007669"/>
    <property type="project" value="UniProtKB-EC"/>
</dbReference>
<evidence type="ECO:0000256" key="9">
    <source>
        <dbReference type="RuleBase" id="RU363039"/>
    </source>
</evidence>
<dbReference type="InterPro" id="IPR015413">
    <property type="entry name" value="Methionyl/Leucyl_tRNA_Synth"/>
</dbReference>
<keyword evidence="12" id="KW-1185">Reference proteome</keyword>
<dbReference type="GO" id="GO:0005524">
    <property type="term" value="F:ATP binding"/>
    <property type="evidence" value="ECO:0007669"/>
    <property type="project" value="UniProtKB-KW"/>
</dbReference>
<gene>
    <name evidence="11" type="primary">metG_1</name>
    <name evidence="11" type="ORF">IMCC3317_12980</name>
</gene>
<evidence type="ECO:0000313" key="12">
    <source>
        <dbReference type="Proteomes" id="UP000464657"/>
    </source>
</evidence>
<evidence type="ECO:0000256" key="2">
    <source>
        <dbReference type="ARBA" id="ARBA00022490"/>
    </source>
</evidence>
<dbReference type="InterPro" id="IPR023458">
    <property type="entry name" value="Met-tRNA_ligase_1"/>
</dbReference>
<dbReference type="GO" id="GO:0006431">
    <property type="term" value="P:methionyl-tRNA aminoacylation"/>
    <property type="evidence" value="ECO:0007669"/>
    <property type="project" value="TreeGrafter"/>
</dbReference>
<dbReference type="KEGG" id="kan:IMCC3317_12980"/>